<dbReference type="Pfam" id="PF01610">
    <property type="entry name" value="DDE_Tnp_ISL3"/>
    <property type="match status" value="1"/>
</dbReference>
<organism evidence="2 3">
    <name type="scientific">Prevotella fusca JCM 17724</name>
    <dbReference type="NCBI Taxonomy" id="1236517"/>
    <lineage>
        <taxon>Bacteria</taxon>
        <taxon>Pseudomonadati</taxon>
        <taxon>Bacteroidota</taxon>
        <taxon>Bacteroidia</taxon>
        <taxon>Bacteroidales</taxon>
        <taxon>Prevotellaceae</taxon>
        <taxon>Prevotella</taxon>
    </lineage>
</organism>
<sequence>MGNAELPAVLVDGKKTVETLLSTKNQTKTARLLRLSFDQVHGVMQRAVERGLNRRDDRHIHEHVCMDEKSIRRGHEYVSMLYDGDTGNVIEVEGGRTRKSVENLCSKALTEEQRAGVKTVCTDMWDAFIDGAKKYFPNASHCHDMYHCVTYLNDAVDKVRKREVRHFPELRHTKYLWLKDQSKYTTNDQARFNKLEDAEYEVSQAWKVKELFRDLLHLKYHGDMETYGMLLRQMDDALQYNIEEINGVVFMFKRHLKGIVRAMVTGANNGKAERTNGSIQEIKTIGRGYGTAERYRIAILFFYGGLDIS</sequence>
<dbReference type="PANTHER" id="PTHR33498:SF1">
    <property type="entry name" value="TRANSPOSASE FOR INSERTION SEQUENCE ELEMENT IS1557"/>
    <property type="match status" value="1"/>
</dbReference>
<dbReference type="EMBL" id="CP072369">
    <property type="protein sequence ID" value="QUB85553.1"/>
    <property type="molecule type" value="Genomic_DNA"/>
</dbReference>
<dbReference type="InterPro" id="IPR047951">
    <property type="entry name" value="Transpos_ISL3"/>
</dbReference>
<accession>A0ABX7XV67</accession>
<dbReference type="InterPro" id="IPR002560">
    <property type="entry name" value="Transposase_DDE"/>
</dbReference>
<name>A0ABX7XV67_9BACT</name>
<evidence type="ECO:0000259" key="1">
    <source>
        <dbReference type="Pfam" id="PF01610"/>
    </source>
</evidence>
<protein>
    <submittedName>
        <fullName evidence="2">ISL3 family transposase</fullName>
    </submittedName>
</protein>
<dbReference type="Proteomes" id="UP000682005">
    <property type="component" value="Chromosome 2"/>
</dbReference>
<dbReference type="PANTHER" id="PTHR33498">
    <property type="entry name" value="TRANSPOSASE FOR INSERTION SEQUENCE ELEMENT IS1557"/>
    <property type="match status" value="1"/>
</dbReference>
<evidence type="ECO:0000313" key="3">
    <source>
        <dbReference type="Proteomes" id="UP000682005"/>
    </source>
</evidence>
<proteinExistence type="predicted"/>
<dbReference type="NCBIfam" id="NF033550">
    <property type="entry name" value="transpos_ISL3"/>
    <property type="match status" value="1"/>
</dbReference>
<feature type="domain" description="Transposase IS204/IS1001/IS1096/IS1165 DDE" evidence="1">
    <location>
        <begin position="64"/>
        <end position="299"/>
    </location>
</feature>
<keyword evidence="3" id="KW-1185">Reference proteome</keyword>
<dbReference type="RefSeq" id="WP_211811408.1">
    <property type="nucleotide sequence ID" value="NZ_CP072369.1"/>
</dbReference>
<evidence type="ECO:0000313" key="2">
    <source>
        <dbReference type="EMBL" id="QUB85553.1"/>
    </source>
</evidence>
<gene>
    <name evidence="2" type="ORF">J5A51_04635</name>
</gene>
<reference evidence="2 3" key="1">
    <citation type="submission" date="2021-03" db="EMBL/GenBank/DDBJ databases">
        <title>Human Oral Microbial Genomes.</title>
        <authorList>
            <person name="Johnston C.D."/>
            <person name="Chen T."/>
            <person name="Dewhirst F.E."/>
        </authorList>
    </citation>
    <scope>NUCLEOTIDE SEQUENCE [LARGE SCALE GENOMIC DNA]</scope>
    <source>
        <strain evidence="2 3">W1435</strain>
    </source>
</reference>